<organism evidence="2 3">
    <name type="scientific">Paratrimastix pyriformis</name>
    <dbReference type="NCBI Taxonomy" id="342808"/>
    <lineage>
        <taxon>Eukaryota</taxon>
        <taxon>Metamonada</taxon>
        <taxon>Preaxostyla</taxon>
        <taxon>Paratrimastigidae</taxon>
        <taxon>Paratrimastix</taxon>
    </lineage>
</organism>
<accession>A0ABQ8UEY9</accession>
<evidence type="ECO:0000313" key="2">
    <source>
        <dbReference type="EMBL" id="KAJ4455400.1"/>
    </source>
</evidence>
<dbReference type="Proteomes" id="UP001141327">
    <property type="component" value="Unassembled WGS sequence"/>
</dbReference>
<sequence length="73" mass="7823">MSLYDVEFLATRVIPANSTMNIDPSRSGGTSASTPSGPPKLYATRIERNHQDLCQAEIDDARKGTPEDGRGSA</sequence>
<feature type="compositionally biased region" description="Low complexity" evidence="1">
    <location>
        <begin position="24"/>
        <end position="35"/>
    </location>
</feature>
<reference evidence="2" key="1">
    <citation type="journal article" date="2022" name="bioRxiv">
        <title>Genomics of Preaxostyla Flagellates Illuminates Evolutionary Transitions and the Path Towards Mitochondrial Loss.</title>
        <authorList>
            <person name="Novak L.V.F."/>
            <person name="Treitli S.C."/>
            <person name="Pyrih J."/>
            <person name="Halakuc P."/>
            <person name="Pipaliya S.V."/>
            <person name="Vacek V."/>
            <person name="Brzon O."/>
            <person name="Soukal P."/>
            <person name="Eme L."/>
            <person name="Dacks J.B."/>
            <person name="Karnkowska A."/>
            <person name="Elias M."/>
            <person name="Hampl V."/>
        </authorList>
    </citation>
    <scope>NUCLEOTIDE SEQUENCE</scope>
    <source>
        <strain evidence="2">RCP-MX</strain>
    </source>
</reference>
<protein>
    <submittedName>
        <fullName evidence="2">Uncharacterized protein</fullName>
    </submittedName>
</protein>
<gene>
    <name evidence="2" type="ORF">PAPYR_9690</name>
</gene>
<comment type="caution">
    <text evidence="2">The sequence shown here is derived from an EMBL/GenBank/DDBJ whole genome shotgun (WGS) entry which is preliminary data.</text>
</comment>
<keyword evidence="3" id="KW-1185">Reference proteome</keyword>
<evidence type="ECO:0000313" key="3">
    <source>
        <dbReference type="Proteomes" id="UP001141327"/>
    </source>
</evidence>
<evidence type="ECO:0000256" key="1">
    <source>
        <dbReference type="SAM" id="MobiDB-lite"/>
    </source>
</evidence>
<proteinExistence type="predicted"/>
<name>A0ABQ8UEY9_9EUKA</name>
<dbReference type="EMBL" id="JAPMOS010000109">
    <property type="protein sequence ID" value="KAJ4455400.1"/>
    <property type="molecule type" value="Genomic_DNA"/>
</dbReference>
<feature type="region of interest" description="Disordered" evidence="1">
    <location>
        <begin position="18"/>
        <end position="41"/>
    </location>
</feature>